<dbReference type="InterPro" id="IPR037124">
    <property type="entry name" value="Chaperonin_GroES_sf"/>
</dbReference>
<organism evidence="2">
    <name type="scientific">uncultured virus</name>
    <dbReference type="NCBI Taxonomy" id="340016"/>
    <lineage>
        <taxon>Viruses</taxon>
        <taxon>environmental samples</taxon>
    </lineage>
</organism>
<dbReference type="EMBL" id="KU970677">
    <property type="protein sequence ID" value="ASN63271.1"/>
    <property type="molecule type" value="Genomic_DNA"/>
</dbReference>
<dbReference type="GO" id="GO:0044183">
    <property type="term" value="F:protein folding chaperone"/>
    <property type="evidence" value="ECO:0007669"/>
    <property type="project" value="InterPro"/>
</dbReference>
<dbReference type="InterPro" id="IPR011032">
    <property type="entry name" value="GroES-like_sf"/>
</dbReference>
<dbReference type="InterPro" id="IPR020818">
    <property type="entry name" value="Chaperonin_GroES"/>
</dbReference>
<dbReference type="CDD" id="cd00320">
    <property type="entry name" value="cpn10"/>
    <property type="match status" value="1"/>
</dbReference>
<name>A0A221S2X1_9VIRU</name>
<dbReference type="SUPFAM" id="SSF50129">
    <property type="entry name" value="GroES-like"/>
    <property type="match status" value="1"/>
</dbReference>
<evidence type="ECO:0000313" key="2">
    <source>
        <dbReference type="EMBL" id="ASN63271.1"/>
    </source>
</evidence>
<evidence type="ECO:0000256" key="1">
    <source>
        <dbReference type="ARBA" id="ARBA00023186"/>
    </source>
</evidence>
<dbReference type="GO" id="GO:0005524">
    <property type="term" value="F:ATP binding"/>
    <property type="evidence" value="ECO:0007669"/>
    <property type="project" value="InterPro"/>
</dbReference>
<reference evidence="2" key="1">
    <citation type="submission" date="2016-03" db="EMBL/GenBank/DDBJ databases">
        <title>Novel chaperonins are prevalent in the virioplankton and link to viral biology and ecology.</title>
        <authorList>
            <person name="Marine R.L."/>
            <person name="Nasko D.J."/>
            <person name="Polson S.W."/>
            <person name="Wommack K.E."/>
        </authorList>
    </citation>
    <scope>NUCLEOTIDE SEQUENCE</scope>
</reference>
<protein>
    <submittedName>
        <fullName evidence="2">Co-chaperonin GroES</fullName>
    </submittedName>
</protein>
<dbReference type="SMART" id="SM00883">
    <property type="entry name" value="Cpn10"/>
    <property type="match status" value="1"/>
</dbReference>
<sequence length="85" mass="9522">MKPIGKNIILKMIEEEIKTSSGLLLSSEDANQLRYKKGVIIKSGTDVGVIDEGDIVYFDKRAGYTMMINDEPYTIIQEKDVVVVL</sequence>
<dbReference type="PRINTS" id="PR00297">
    <property type="entry name" value="CHAPERONIN10"/>
</dbReference>
<accession>A0A221S2X1</accession>
<dbReference type="Gene3D" id="2.30.33.40">
    <property type="entry name" value="GroES chaperonin"/>
    <property type="match status" value="1"/>
</dbReference>
<proteinExistence type="predicted"/>
<keyword evidence="1" id="KW-0143">Chaperone</keyword>
<gene>
    <name evidence="2" type="primary">groES</name>
</gene>
<dbReference type="Pfam" id="PF00166">
    <property type="entry name" value="Cpn10"/>
    <property type="match status" value="1"/>
</dbReference>